<evidence type="ECO:0000256" key="13">
    <source>
        <dbReference type="SAM" id="Phobius"/>
    </source>
</evidence>
<dbReference type="GO" id="GO:0009055">
    <property type="term" value="F:electron transfer activity"/>
    <property type="evidence" value="ECO:0007669"/>
    <property type="project" value="InterPro"/>
</dbReference>
<evidence type="ECO:0000256" key="4">
    <source>
        <dbReference type="ARBA" id="ARBA00022475"/>
    </source>
</evidence>
<evidence type="ECO:0000256" key="12">
    <source>
        <dbReference type="ARBA" id="ARBA00037975"/>
    </source>
</evidence>
<evidence type="ECO:0000256" key="5">
    <source>
        <dbReference type="ARBA" id="ARBA00022617"/>
    </source>
</evidence>
<evidence type="ECO:0000256" key="2">
    <source>
        <dbReference type="ARBA" id="ARBA00004651"/>
    </source>
</evidence>
<evidence type="ECO:0000313" key="15">
    <source>
        <dbReference type="EMBL" id="MBB5707889.1"/>
    </source>
</evidence>
<comment type="cofactor">
    <cofactor evidence="1">
        <name>heme b</name>
        <dbReference type="ChEBI" id="CHEBI:60344"/>
    </cofactor>
</comment>
<dbReference type="GO" id="GO:0020037">
    <property type="term" value="F:heme binding"/>
    <property type="evidence" value="ECO:0007669"/>
    <property type="project" value="TreeGrafter"/>
</dbReference>
<keyword evidence="8" id="KW-0249">Electron transport</keyword>
<evidence type="ECO:0000256" key="9">
    <source>
        <dbReference type="ARBA" id="ARBA00022989"/>
    </source>
</evidence>
<dbReference type="GO" id="GO:0046872">
    <property type="term" value="F:metal ion binding"/>
    <property type="evidence" value="ECO:0007669"/>
    <property type="project" value="UniProtKB-KW"/>
</dbReference>
<dbReference type="RefSeq" id="WP_184100169.1">
    <property type="nucleotide sequence ID" value="NZ_JACIJH010000012.1"/>
</dbReference>
<dbReference type="InterPro" id="IPR016174">
    <property type="entry name" value="Di-haem_cyt_TM"/>
</dbReference>
<dbReference type="AlphaFoldDB" id="A0A7W9B7V9"/>
<dbReference type="PANTHER" id="PTHR30529">
    <property type="entry name" value="CYTOCHROME B561"/>
    <property type="match status" value="1"/>
</dbReference>
<keyword evidence="4" id="KW-1003">Cell membrane</keyword>
<evidence type="ECO:0000256" key="3">
    <source>
        <dbReference type="ARBA" id="ARBA00022448"/>
    </source>
</evidence>
<dbReference type="SUPFAM" id="SSF81342">
    <property type="entry name" value="Transmembrane di-heme cytochromes"/>
    <property type="match status" value="1"/>
</dbReference>
<feature type="transmembrane region" description="Helical" evidence="13">
    <location>
        <begin position="54"/>
        <end position="74"/>
    </location>
</feature>
<dbReference type="GO" id="GO:0005886">
    <property type="term" value="C:plasma membrane"/>
    <property type="evidence" value="ECO:0007669"/>
    <property type="project" value="UniProtKB-SubCell"/>
</dbReference>
<dbReference type="Gene3D" id="1.20.950.20">
    <property type="entry name" value="Transmembrane di-heme cytochromes, Chain C"/>
    <property type="match status" value="1"/>
</dbReference>
<keyword evidence="7" id="KW-0479">Metal-binding</keyword>
<evidence type="ECO:0000256" key="7">
    <source>
        <dbReference type="ARBA" id="ARBA00022723"/>
    </source>
</evidence>
<keyword evidence="16" id="KW-1185">Reference proteome</keyword>
<feature type="domain" description="Cytochrome b561 bacterial/Ni-hydrogenase" evidence="14">
    <location>
        <begin position="15"/>
        <end position="187"/>
    </location>
</feature>
<dbReference type="Proteomes" id="UP000537161">
    <property type="component" value="Unassembled WGS sequence"/>
</dbReference>
<keyword evidence="10" id="KW-0408">Iron</keyword>
<dbReference type="InterPro" id="IPR011577">
    <property type="entry name" value="Cyt_b561_bac/Ni-Hgenase"/>
</dbReference>
<reference evidence="15 16" key="1">
    <citation type="submission" date="2020-08" db="EMBL/GenBank/DDBJ databases">
        <title>Genomic Encyclopedia of Type Strains, Phase IV (KMG-IV): sequencing the most valuable type-strain genomes for metagenomic binning, comparative biology and taxonomic classification.</title>
        <authorList>
            <person name="Goeker M."/>
        </authorList>
    </citation>
    <scope>NUCLEOTIDE SEQUENCE [LARGE SCALE GENOMIC DNA]</scope>
    <source>
        <strain evidence="15 16">DSM 27163</strain>
    </source>
</reference>
<proteinExistence type="inferred from homology"/>
<evidence type="ECO:0000256" key="11">
    <source>
        <dbReference type="ARBA" id="ARBA00023136"/>
    </source>
</evidence>
<feature type="transmembrane region" description="Helical" evidence="13">
    <location>
        <begin position="21"/>
        <end position="42"/>
    </location>
</feature>
<evidence type="ECO:0000313" key="16">
    <source>
        <dbReference type="Proteomes" id="UP000537161"/>
    </source>
</evidence>
<comment type="caution">
    <text evidence="15">The sequence shown here is derived from an EMBL/GenBank/DDBJ whole genome shotgun (WGS) entry which is preliminary data.</text>
</comment>
<accession>A0A7W9B7V9</accession>
<comment type="similarity">
    <text evidence="12">Belongs to the cytochrome b561 family.</text>
</comment>
<organism evidence="15 16">
    <name type="scientific">Sphingopyxis panaciterrulae</name>
    <dbReference type="NCBI Taxonomy" id="462372"/>
    <lineage>
        <taxon>Bacteria</taxon>
        <taxon>Pseudomonadati</taxon>
        <taxon>Pseudomonadota</taxon>
        <taxon>Alphaproteobacteria</taxon>
        <taxon>Sphingomonadales</taxon>
        <taxon>Sphingomonadaceae</taxon>
        <taxon>Sphingopyxis</taxon>
    </lineage>
</organism>
<feature type="transmembrane region" description="Helical" evidence="13">
    <location>
        <begin position="157"/>
        <end position="174"/>
    </location>
</feature>
<evidence type="ECO:0000259" key="14">
    <source>
        <dbReference type="Pfam" id="PF01292"/>
    </source>
</evidence>
<evidence type="ECO:0000256" key="1">
    <source>
        <dbReference type="ARBA" id="ARBA00001970"/>
    </source>
</evidence>
<comment type="subcellular location">
    <subcellularLocation>
        <location evidence="2">Cell membrane</location>
        <topology evidence="2">Multi-pass membrane protein</topology>
    </subcellularLocation>
</comment>
<feature type="transmembrane region" description="Helical" evidence="13">
    <location>
        <begin position="101"/>
        <end position="121"/>
    </location>
</feature>
<gene>
    <name evidence="15" type="ORF">FHR21_003257</name>
</gene>
<evidence type="ECO:0000256" key="6">
    <source>
        <dbReference type="ARBA" id="ARBA00022692"/>
    </source>
</evidence>
<protein>
    <submittedName>
        <fullName evidence="15">Cytochrome b561</fullName>
    </submittedName>
</protein>
<dbReference type="EMBL" id="JACIJH010000012">
    <property type="protein sequence ID" value="MBB5707889.1"/>
    <property type="molecule type" value="Genomic_DNA"/>
</dbReference>
<keyword evidence="9 13" id="KW-1133">Transmembrane helix</keyword>
<keyword evidence="6 13" id="KW-0812">Transmembrane</keyword>
<keyword evidence="11 13" id="KW-0472">Membrane</keyword>
<keyword evidence="3" id="KW-0813">Transport</keyword>
<evidence type="ECO:0000256" key="10">
    <source>
        <dbReference type="ARBA" id="ARBA00023004"/>
    </source>
</evidence>
<dbReference type="InterPro" id="IPR052168">
    <property type="entry name" value="Cytochrome_b561_oxidase"/>
</dbReference>
<name>A0A7W9B7V9_9SPHN</name>
<keyword evidence="5" id="KW-0349">Heme</keyword>
<dbReference type="GO" id="GO:0022904">
    <property type="term" value="P:respiratory electron transport chain"/>
    <property type="evidence" value="ECO:0007669"/>
    <property type="project" value="InterPro"/>
</dbReference>
<evidence type="ECO:0000256" key="8">
    <source>
        <dbReference type="ARBA" id="ARBA00022982"/>
    </source>
</evidence>
<dbReference type="Pfam" id="PF01292">
    <property type="entry name" value="Ni_hydr_CYTB"/>
    <property type="match status" value="1"/>
</dbReference>
<dbReference type="PANTHER" id="PTHR30529:SF1">
    <property type="entry name" value="CYTOCHROME B561 HOMOLOG 2"/>
    <property type="match status" value="1"/>
</dbReference>
<sequence>MASVPEATPQERLLRYNDGAVALHWLTALLVVAQVTVGFTFAGMERGPARGDLFTVHKSIGATILILALVRLAWRLLHPPPPFPTELPRWERVASVWAHRAFYLLLILLPLTGLMAVSGGAEADGRTSTPLLGGIPLPLIPGISEDAGERLGGAHELLVFITLAILVLHVAAALKHQIQRHRAAGRMPPFRTPGEHPLPSP</sequence>